<dbReference type="RefSeq" id="WP_129470636.1">
    <property type="nucleotide sequence ID" value="NZ_SAWZ01000003.1"/>
</dbReference>
<gene>
    <name evidence="4" type="ORF">EPA99_07760</name>
</gene>
<sequence length="211" mass="23388">MTRSALLFLLALVLSCGAALGIGPAAAAERPPTPEQIERLLLASRAEQMLASTIPQMEQLQRQQFEQLTQGKNLTPEQRAEVDGIQTRTTQIVRQALSWQEMKPLYVQVYSQTFSADDVKAMTKFYESEAGRHMLDKTPLLMQNLMGAIQQKMIPLLQQLESELKTVSTEEAMPAPPVTAPQARRKAATPARKATTKKKAPAKKTTTKKKS</sequence>
<keyword evidence="2" id="KW-0732">Signal</keyword>
<dbReference type="AlphaFoldDB" id="A0A4Q1JXY3"/>
<feature type="chain" id="PRO_5020597242" evidence="2">
    <location>
        <begin position="28"/>
        <end position="211"/>
    </location>
</feature>
<evidence type="ECO:0000256" key="1">
    <source>
        <dbReference type="SAM" id="MobiDB-lite"/>
    </source>
</evidence>
<dbReference type="EMBL" id="SAWZ01000003">
    <property type="protein sequence ID" value="RXR06529.1"/>
    <property type="molecule type" value="Genomic_DNA"/>
</dbReference>
<dbReference type="PROSITE" id="PS51257">
    <property type="entry name" value="PROKAR_LIPOPROTEIN"/>
    <property type="match status" value="1"/>
</dbReference>
<feature type="region of interest" description="Disordered" evidence="1">
    <location>
        <begin position="168"/>
        <end position="211"/>
    </location>
</feature>
<dbReference type="Proteomes" id="UP000289784">
    <property type="component" value="Unassembled WGS sequence"/>
</dbReference>
<evidence type="ECO:0000313" key="4">
    <source>
        <dbReference type="EMBL" id="RXR06529.1"/>
    </source>
</evidence>
<proteinExistence type="predicted"/>
<reference evidence="4 5" key="1">
    <citation type="submission" date="2019-01" db="EMBL/GenBank/DDBJ databases">
        <title>Pseudoxanthomonas composti sp. nov., isolated from compost.</title>
        <authorList>
            <person name="Yang G."/>
        </authorList>
    </citation>
    <scope>NUCLEOTIDE SEQUENCE [LARGE SCALE GENOMIC DNA]</scope>
    <source>
        <strain evidence="4 5">GSS15</strain>
    </source>
</reference>
<comment type="caution">
    <text evidence="4">The sequence shown here is derived from an EMBL/GenBank/DDBJ whole genome shotgun (WGS) entry which is preliminary data.</text>
</comment>
<feature type="domain" description="DUF2059" evidence="3">
    <location>
        <begin position="100"/>
        <end position="158"/>
    </location>
</feature>
<organism evidence="4 5">
    <name type="scientific">Pseudoxanthomonas composti</name>
    <dbReference type="NCBI Taxonomy" id="2137479"/>
    <lineage>
        <taxon>Bacteria</taxon>
        <taxon>Pseudomonadati</taxon>
        <taxon>Pseudomonadota</taxon>
        <taxon>Gammaproteobacteria</taxon>
        <taxon>Lysobacterales</taxon>
        <taxon>Lysobacteraceae</taxon>
        <taxon>Pseudoxanthomonas</taxon>
    </lineage>
</organism>
<dbReference type="Pfam" id="PF09832">
    <property type="entry name" value="DUF2059"/>
    <property type="match status" value="1"/>
</dbReference>
<dbReference type="InterPro" id="IPR018637">
    <property type="entry name" value="DUF2059"/>
</dbReference>
<evidence type="ECO:0000259" key="3">
    <source>
        <dbReference type="Pfam" id="PF09832"/>
    </source>
</evidence>
<evidence type="ECO:0000256" key="2">
    <source>
        <dbReference type="SAM" id="SignalP"/>
    </source>
</evidence>
<feature type="compositionally biased region" description="Basic residues" evidence="1">
    <location>
        <begin position="194"/>
        <end position="211"/>
    </location>
</feature>
<evidence type="ECO:0000313" key="5">
    <source>
        <dbReference type="Proteomes" id="UP000289784"/>
    </source>
</evidence>
<feature type="signal peptide" evidence="2">
    <location>
        <begin position="1"/>
        <end position="27"/>
    </location>
</feature>
<name>A0A4Q1JXY3_9GAMM</name>
<keyword evidence="5" id="KW-1185">Reference proteome</keyword>
<accession>A0A4Q1JXY3</accession>
<dbReference type="OrthoDB" id="490569at2"/>
<protein>
    <submittedName>
        <fullName evidence="4">DUF2059 domain-containing protein</fullName>
    </submittedName>
</protein>